<evidence type="ECO:0000256" key="7">
    <source>
        <dbReference type="ARBA" id="ARBA00022679"/>
    </source>
</evidence>
<evidence type="ECO:0000313" key="12">
    <source>
        <dbReference type="EMBL" id="MBN4066841.1"/>
    </source>
</evidence>
<evidence type="ECO:0000259" key="11">
    <source>
        <dbReference type="SMART" id="SM00642"/>
    </source>
</evidence>
<feature type="active site" description="Nucleophile" evidence="10">
    <location>
        <position position="419"/>
    </location>
</feature>
<evidence type="ECO:0000256" key="5">
    <source>
        <dbReference type="ARBA" id="ARBA00022600"/>
    </source>
</evidence>
<comment type="similarity">
    <text evidence="4 10">Belongs to the glycosyl hydrolase 13 family. GlgB subfamily.</text>
</comment>
<comment type="function">
    <text evidence="2 10">Catalyzes the formation of the alpha-1,6-glucosidic linkages in glycogen by scission of a 1,4-alpha-linked oligosaccharide from growing alpha-1,4-glucan chains and the subsequent attachment of the oligosaccharide to the alpha-1,6 position.</text>
</comment>
<organism evidence="12 13">
    <name type="scientific">Simkania negevensis</name>
    <dbReference type="NCBI Taxonomy" id="83561"/>
    <lineage>
        <taxon>Bacteria</taxon>
        <taxon>Pseudomonadati</taxon>
        <taxon>Chlamydiota</taxon>
        <taxon>Chlamydiia</taxon>
        <taxon>Parachlamydiales</taxon>
        <taxon>Simkaniaceae</taxon>
        <taxon>Simkania</taxon>
    </lineage>
</organism>
<feature type="active site" description="Proton donor" evidence="10">
    <location>
        <position position="472"/>
    </location>
</feature>
<dbReference type="PANTHER" id="PTHR43651">
    <property type="entry name" value="1,4-ALPHA-GLUCAN-BRANCHING ENZYME"/>
    <property type="match status" value="1"/>
</dbReference>
<dbReference type="InterPro" id="IPR014756">
    <property type="entry name" value="Ig_E-set"/>
</dbReference>
<dbReference type="SMART" id="SM00642">
    <property type="entry name" value="Aamy"/>
    <property type="match status" value="1"/>
</dbReference>
<dbReference type="CDD" id="cd02855">
    <property type="entry name" value="E_set_GBE_prok_N"/>
    <property type="match status" value="1"/>
</dbReference>
<evidence type="ECO:0000256" key="6">
    <source>
        <dbReference type="ARBA" id="ARBA00022676"/>
    </source>
</evidence>
<dbReference type="PANTHER" id="PTHR43651:SF3">
    <property type="entry name" value="1,4-ALPHA-GLUCAN-BRANCHING ENZYME"/>
    <property type="match status" value="1"/>
</dbReference>
<dbReference type="Gene3D" id="2.60.40.10">
    <property type="entry name" value="Immunoglobulins"/>
    <property type="match status" value="2"/>
</dbReference>
<evidence type="ECO:0000256" key="10">
    <source>
        <dbReference type="HAMAP-Rule" id="MF_00685"/>
    </source>
</evidence>
<dbReference type="InterPro" id="IPR004193">
    <property type="entry name" value="Glyco_hydro_13_N"/>
</dbReference>
<evidence type="ECO:0000256" key="2">
    <source>
        <dbReference type="ARBA" id="ARBA00002953"/>
    </source>
</evidence>
<dbReference type="InterPro" id="IPR013780">
    <property type="entry name" value="Glyco_hydro_b"/>
</dbReference>
<dbReference type="Gene3D" id="2.60.40.1180">
    <property type="entry name" value="Golgi alpha-mannosidase II"/>
    <property type="match status" value="1"/>
</dbReference>
<evidence type="ECO:0000256" key="3">
    <source>
        <dbReference type="ARBA" id="ARBA00004964"/>
    </source>
</evidence>
<dbReference type="InterPro" id="IPR013783">
    <property type="entry name" value="Ig-like_fold"/>
</dbReference>
<sequence length="736" mass="85194">MNINTKIAKKAKKIQKATGIATDSPDLAPLIHGDSYNPHEFLGLHDDIHEGKVIRLWRPDAPHFHIELFGDIVEMSKRDPAGLFEYHVPAETLPTDYKVYHTSGLLAHDSYAFAPSIGELDQHLFHRGVHYDLYNVMGATSITHQGVQGVRFVVWAPSATRVSLVGDFNHWEGRTNPMRNMGYTGLWELFVPGLVDGEKYKYEIKTSTEEIRLKTDPFAFFFEQRPKTAAIVWSVDKHEWNDQSWMKRRRTQNLSSSPVNIYEVHLGSWKMWNGNSLHYRDLAHQLAHYCQEMGYTHVELLPIAEYPFDESWGYQVTGYYAPTSRYGTPEDFQYFVDHLHQNNIGVIVDWVPGHFPADDFALARFDGTCLYEHADPKQGYHPHWSTLIFNYGRPEVSNFLIANALYWFDKMHIDGLRVDAVASMLYLDYGRDEGGWIPNAYGGKENIEAIEFLRHTNSIVHQRHPGVVMIAEESTSFAGVSHPVEQHGLGFDMKWNMGWMNDTLRYISKDPIHRKWHHNDLTFGLLYAFSENFTLVFSHDESVHGKGSLLSKMPGDQWQQFANLRLLLSYLICQPGKKLLFMGGEFGQWNEWHCKNSLDWHLLEHSTHQGVHRMVKEINHLYLAKSQLWTRDFDYTGFEWVDFNDTDNSVTCYKRKSHDGDLLCIHNFTPNYHGDYFVQLPYIKEIREIFNSDNERYGGTGKINVFPHNAYDGHGNVIGVHIQLAPLATMIFEVRY</sequence>
<dbReference type="InterPro" id="IPR006047">
    <property type="entry name" value="GH13_cat_dom"/>
</dbReference>
<feature type="domain" description="Glycosyl hydrolase family 13 catalytic" evidence="11">
    <location>
        <begin position="260"/>
        <end position="618"/>
    </location>
</feature>
<comment type="catalytic activity">
    <reaction evidence="1 10">
        <text>Transfers a segment of a (1-&gt;4)-alpha-D-glucan chain to a primary hydroxy group in a similar glucan chain.</text>
        <dbReference type="EC" id="2.4.1.18"/>
    </reaction>
</comment>
<evidence type="ECO:0000256" key="9">
    <source>
        <dbReference type="ARBA" id="ARBA00023277"/>
    </source>
</evidence>
<dbReference type="EC" id="2.4.1.18" evidence="10"/>
<dbReference type="InterPro" id="IPR017853">
    <property type="entry name" value="GH"/>
</dbReference>
<keyword evidence="7 10" id="KW-0808">Transferase</keyword>
<gene>
    <name evidence="10 12" type="primary">glgB</name>
    <name evidence="12" type="ORF">JYU14_02030</name>
</gene>
<dbReference type="HAMAP" id="MF_00685">
    <property type="entry name" value="GlgB"/>
    <property type="match status" value="1"/>
</dbReference>
<name>A0ABS3ARA7_9BACT</name>
<comment type="caution">
    <text evidence="12">The sequence shown here is derived from an EMBL/GenBank/DDBJ whole genome shotgun (WGS) entry which is preliminary data.</text>
</comment>
<dbReference type="CDD" id="cd11322">
    <property type="entry name" value="AmyAc_Glg_BE"/>
    <property type="match status" value="1"/>
</dbReference>
<dbReference type="EMBL" id="JAFITR010000030">
    <property type="protein sequence ID" value="MBN4066841.1"/>
    <property type="molecule type" value="Genomic_DNA"/>
</dbReference>
<evidence type="ECO:0000313" key="13">
    <source>
        <dbReference type="Proteomes" id="UP000722121"/>
    </source>
</evidence>
<evidence type="ECO:0000256" key="1">
    <source>
        <dbReference type="ARBA" id="ARBA00000826"/>
    </source>
</evidence>
<keyword evidence="8 10" id="KW-0320">Glycogen biosynthesis</keyword>
<dbReference type="NCBIfam" id="NF008967">
    <property type="entry name" value="PRK12313.1"/>
    <property type="match status" value="1"/>
</dbReference>
<evidence type="ECO:0000256" key="4">
    <source>
        <dbReference type="ARBA" id="ARBA00009000"/>
    </source>
</evidence>
<evidence type="ECO:0000256" key="8">
    <source>
        <dbReference type="ARBA" id="ARBA00023056"/>
    </source>
</evidence>
<comment type="subunit">
    <text evidence="10">Monomer.</text>
</comment>
<accession>A0ABS3ARA7</accession>
<dbReference type="Pfam" id="PF22019">
    <property type="entry name" value="GlgB_N"/>
    <property type="match status" value="1"/>
</dbReference>
<dbReference type="Proteomes" id="UP000722121">
    <property type="component" value="Unassembled WGS sequence"/>
</dbReference>
<keyword evidence="6 10" id="KW-0328">Glycosyltransferase</keyword>
<protein>
    <recommendedName>
        <fullName evidence="10">1,4-alpha-glucan branching enzyme GlgB</fullName>
        <ecNumber evidence="10">2.4.1.18</ecNumber>
    </recommendedName>
    <alternativeName>
        <fullName evidence="10">1,4-alpha-D-glucan:1,4-alpha-D-glucan 6-glucosyl-transferase</fullName>
    </alternativeName>
    <alternativeName>
        <fullName evidence="10">Alpha-(1-&gt;4)-glucan branching enzyme</fullName>
    </alternativeName>
    <alternativeName>
        <fullName evidence="10">Glycogen branching enzyme</fullName>
        <shortName evidence="10">BE</shortName>
    </alternativeName>
</protein>
<dbReference type="SUPFAM" id="SSF51445">
    <property type="entry name" value="(Trans)glycosidases"/>
    <property type="match status" value="1"/>
</dbReference>
<comment type="pathway">
    <text evidence="3 10">Glycan biosynthesis; glycogen biosynthesis.</text>
</comment>
<dbReference type="Gene3D" id="3.20.20.80">
    <property type="entry name" value="Glycosidases"/>
    <property type="match status" value="1"/>
</dbReference>
<dbReference type="InterPro" id="IPR044143">
    <property type="entry name" value="GlgB_N_E_set_prok"/>
</dbReference>
<dbReference type="NCBIfam" id="TIGR01515">
    <property type="entry name" value="branching_enzym"/>
    <property type="match status" value="1"/>
</dbReference>
<keyword evidence="5 10" id="KW-0321">Glycogen metabolism</keyword>
<proteinExistence type="inferred from homology"/>
<dbReference type="SUPFAM" id="SSF81296">
    <property type="entry name" value="E set domains"/>
    <property type="match status" value="2"/>
</dbReference>
<reference evidence="12 13" key="1">
    <citation type="submission" date="2021-02" db="EMBL/GenBank/DDBJ databases">
        <title>Activity-based single-cell genomes from oceanic crustal fluid captures similar information to metagenomic and metatranscriptomic surveys with orders of magnitude less sampling.</title>
        <authorList>
            <person name="D'Angelo T.S."/>
            <person name="Orcutt B.N."/>
        </authorList>
    </citation>
    <scope>NUCLEOTIDE SEQUENCE [LARGE SCALE GENOMIC DNA]</scope>
    <source>
        <strain evidence="12">AH-315-G07</strain>
    </source>
</reference>
<dbReference type="Pfam" id="PF02922">
    <property type="entry name" value="CBM_48"/>
    <property type="match status" value="1"/>
</dbReference>
<dbReference type="InterPro" id="IPR037439">
    <property type="entry name" value="Branching_enzy"/>
</dbReference>
<dbReference type="InterPro" id="IPR006048">
    <property type="entry name" value="A-amylase/branching_C"/>
</dbReference>
<dbReference type="NCBIfam" id="NF003811">
    <property type="entry name" value="PRK05402.1"/>
    <property type="match status" value="1"/>
</dbReference>
<keyword evidence="9 10" id="KW-0119">Carbohydrate metabolism</keyword>
<dbReference type="Pfam" id="PF00128">
    <property type="entry name" value="Alpha-amylase"/>
    <property type="match status" value="2"/>
</dbReference>
<dbReference type="InterPro" id="IPR054169">
    <property type="entry name" value="GlgB_N"/>
</dbReference>
<keyword evidence="13" id="KW-1185">Reference proteome</keyword>
<dbReference type="InterPro" id="IPR006407">
    <property type="entry name" value="GlgB"/>
</dbReference>
<dbReference type="Pfam" id="PF02806">
    <property type="entry name" value="Alpha-amylase_C"/>
    <property type="match status" value="1"/>
</dbReference>
<dbReference type="SUPFAM" id="SSF51011">
    <property type="entry name" value="Glycosyl hydrolase domain"/>
    <property type="match status" value="1"/>
</dbReference>
<dbReference type="GO" id="GO:0003844">
    <property type="term" value="F:1,4-alpha-glucan branching enzyme activity"/>
    <property type="evidence" value="ECO:0007669"/>
    <property type="project" value="UniProtKB-EC"/>
</dbReference>
<dbReference type="PIRSF" id="PIRSF000463">
    <property type="entry name" value="GlgB"/>
    <property type="match status" value="1"/>
</dbReference>